<evidence type="ECO:0000313" key="3">
    <source>
        <dbReference type="Proteomes" id="UP000009168"/>
    </source>
</evidence>
<dbReference type="Proteomes" id="UP000009168">
    <property type="component" value="Unassembled WGS sequence"/>
</dbReference>
<gene>
    <name evidence="2" type="ORF">TTHERM_00630370</name>
</gene>
<dbReference type="KEGG" id="tet:TTHERM_00630370"/>
<accession>Q241Q3</accession>
<organism evidence="2 3">
    <name type="scientific">Tetrahymena thermophila (strain SB210)</name>
    <dbReference type="NCBI Taxonomy" id="312017"/>
    <lineage>
        <taxon>Eukaryota</taxon>
        <taxon>Sar</taxon>
        <taxon>Alveolata</taxon>
        <taxon>Ciliophora</taxon>
        <taxon>Intramacronucleata</taxon>
        <taxon>Oligohymenophorea</taxon>
        <taxon>Hymenostomatida</taxon>
        <taxon>Tetrahymenina</taxon>
        <taxon>Tetrahymenidae</taxon>
        <taxon>Tetrahymena</taxon>
    </lineage>
</organism>
<proteinExistence type="predicted"/>
<dbReference type="HOGENOM" id="CLU_1614151_0_0_1"/>
<feature type="compositionally biased region" description="Polar residues" evidence="1">
    <location>
        <begin position="59"/>
        <end position="75"/>
    </location>
</feature>
<evidence type="ECO:0000256" key="1">
    <source>
        <dbReference type="SAM" id="MobiDB-lite"/>
    </source>
</evidence>
<evidence type="ECO:0000313" key="2">
    <source>
        <dbReference type="EMBL" id="EAS02517.2"/>
    </source>
</evidence>
<keyword evidence="3" id="KW-1185">Reference proteome</keyword>
<sequence length="174" mass="20394">MIYYCKKPTMKIEKAKCMHIKIYTSQHTRSIENEGSVWHDFQPKPQQNNAKTYSRYDQPKNSKNGTTKVAKPQNNVDDNLKMDGISQIVKLSQILMNLLRKQNKSFFKFGQKYDDDDENENEDRNTAPFSQNIVIIDAMLKDIQNTLKEIRMSYGVVEDITNVAQTKLIKKYQY</sequence>
<dbReference type="InParanoid" id="Q241Q3"/>
<dbReference type="RefSeq" id="XP_001022762.2">
    <property type="nucleotide sequence ID" value="XM_001022762.2"/>
</dbReference>
<dbReference type="EMBL" id="GG662532">
    <property type="protein sequence ID" value="EAS02517.2"/>
    <property type="molecule type" value="Genomic_DNA"/>
</dbReference>
<name>Q241Q3_TETTS</name>
<dbReference type="AlphaFoldDB" id="Q241Q3"/>
<dbReference type="GeneID" id="7830770"/>
<reference evidence="3" key="1">
    <citation type="journal article" date="2006" name="PLoS Biol.">
        <title>Macronuclear genome sequence of the ciliate Tetrahymena thermophila, a model eukaryote.</title>
        <authorList>
            <person name="Eisen J.A."/>
            <person name="Coyne R.S."/>
            <person name="Wu M."/>
            <person name="Wu D."/>
            <person name="Thiagarajan M."/>
            <person name="Wortman J.R."/>
            <person name="Badger J.H."/>
            <person name="Ren Q."/>
            <person name="Amedeo P."/>
            <person name="Jones K.M."/>
            <person name="Tallon L.J."/>
            <person name="Delcher A.L."/>
            <person name="Salzberg S.L."/>
            <person name="Silva J.C."/>
            <person name="Haas B.J."/>
            <person name="Majoros W.H."/>
            <person name="Farzad M."/>
            <person name="Carlton J.M."/>
            <person name="Smith R.K. Jr."/>
            <person name="Garg J."/>
            <person name="Pearlman R.E."/>
            <person name="Karrer K.M."/>
            <person name="Sun L."/>
            <person name="Manning G."/>
            <person name="Elde N.C."/>
            <person name="Turkewitz A.P."/>
            <person name="Asai D.J."/>
            <person name="Wilkes D.E."/>
            <person name="Wang Y."/>
            <person name="Cai H."/>
            <person name="Collins K."/>
            <person name="Stewart B.A."/>
            <person name="Lee S.R."/>
            <person name="Wilamowska K."/>
            <person name="Weinberg Z."/>
            <person name="Ruzzo W.L."/>
            <person name="Wloga D."/>
            <person name="Gaertig J."/>
            <person name="Frankel J."/>
            <person name="Tsao C.-C."/>
            <person name="Gorovsky M.A."/>
            <person name="Keeling P.J."/>
            <person name="Waller R.F."/>
            <person name="Patron N.J."/>
            <person name="Cherry J.M."/>
            <person name="Stover N.A."/>
            <person name="Krieger C.J."/>
            <person name="del Toro C."/>
            <person name="Ryder H.F."/>
            <person name="Williamson S.C."/>
            <person name="Barbeau R.A."/>
            <person name="Hamilton E.P."/>
            <person name="Orias E."/>
        </authorList>
    </citation>
    <scope>NUCLEOTIDE SEQUENCE [LARGE SCALE GENOMIC DNA]</scope>
    <source>
        <strain evidence="3">SB210</strain>
    </source>
</reference>
<feature type="region of interest" description="Disordered" evidence="1">
    <location>
        <begin position="37"/>
        <end position="75"/>
    </location>
</feature>
<protein>
    <submittedName>
        <fullName evidence="2">Uncharacterized protein</fullName>
    </submittedName>
</protein>